<protein>
    <submittedName>
        <fullName evidence="2">Uncharacterized protein</fullName>
    </submittedName>
</protein>
<evidence type="ECO:0000313" key="3">
    <source>
        <dbReference type="Proteomes" id="UP000235672"/>
    </source>
</evidence>
<accession>A0A2J6PSQ5</accession>
<feature type="region of interest" description="Disordered" evidence="1">
    <location>
        <begin position="86"/>
        <end position="105"/>
    </location>
</feature>
<organism evidence="2 3">
    <name type="scientific">Hyaloscypha hepaticicola</name>
    <dbReference type="NCBI Taxonomy" id="2082293"/>
    <lineage>
        <taxon>Eukaryota</taxon>
        <taxon>Fungi</taxon>
        <taxon>Dikarya</taxon>
        <taxon>Ascomycota</taxon>
        <taxon>Pezizomycotina</taxon>
        <taxon>Leotiomycetes</taxon>
        <taxon>Helotiales</taxon>
        <taxon>Hyaloscyphaceae</taxon>
        <taxon>Hyaloscypha</taxon>
    </lineage>
</organism>
<evidence type="ECO:0000256" key="1">
    <source>
        <dbReference type="SAM" id="MobiDB-lite"/>
    </source>
</evidence>
<evidence type="ECO:0000313" key="2">
    <source>
        <dbReference type="EMBL" id="PMD17068.1"/>
    </source>
</evidence>
<reference evidence="2 3" key="1">
    <citation type="submission" date="2016-05" db="EMBL/GenBank/DDBJ databases">
        <title>A degradative enzymes factory behind the ericoid mycorrhizal symbiosis.</title>
        <authorList>
            <consortium name="DOE Joint Genome Institute"/>
            <person name="Martino E."/>
            <person name="Morin E."/>
            <person name="Grelet G."/>
            <person name="Kuo A."/>
            <person name="Kohler A."/>
            <person name="Daghino S."/>
            <person name="Barry K."/>
            <person name="Choi C."/>
            <person name="Cichocki N."/>
            <person name="Clum A."/>
            <person name="Copeland A."/>
            <person name="Hainaut M."/>
            <person name="Haridas S."/>
            <person name="Labutti K."/>
            <person name="Lindquist E."/>
            <person name="Lipzen A."/>
            <person name="Khouja H.-R."/>
            <person name="Murat C."/>
            <person name="Ohm R."/>
            <person name="Olson A."/>
            <person name="Spatafora J."/>
            <person name="Veneault-Fourrey C."/>
            <person name="Henrissat B."/>
            <person name="Grigoriev I."/>
            <person name="Martin F."/>
            <person name="Perotto S."/>
        </authorList>
    </citation>
    <scope>NUCLEOTIDE SEQUENCE [LARGE SCALE GENOMIC DNA]</scope>
    <source>
        <strain evidence="2 3">UAMH 7357</strain>
    </source>
</reference>
<gene>
    <name evidence="2" type="ORF">NA56DRAFT_708288</name>
</gene>
<dbReference type="Proteomes" id="UP000235672">
    <property type="component" value="Unassembled WGS sequence"/>
</dbReference>
<keyword evidence="3" id="KW-1185">Reference proteome</keyword>
<sequence>MVRMTLFALAQRPLAAHAIEHCILQLPGPGRWMWLVERKGTPLVRCEDALKWSKTGNTPVADSIQAGGQEVLTGLKLASLNLGRRHLPLPRLPTPTPPLSTRPRP</sequence>
<feature type="compositionally biased region" description="Pro residues" evidence="1">
    <location>
        <begin position="90"/>
        <end position="105"/>
    </location>
</feature>
<name>A0A2J6PSQ5_9HELO</name>
<proteinExistence type="predicted"/>
<dbReference type="EMBL" id="KZ613502">
    <property type="protein sequence ID" value="PMD17068.1"/>
    <property type="molecule type" value="Genomic_DNA"/>
</dbReference>
<dbReference type="AlphaFoldDB" id="A0A2J6PSQ5"/>